<evidence type="ECO:0000313" key="2">
    <source>
        <dbReference type="Proteomes" id="UP000001318"/>
    </source>
</evidence>
<keyword evidence="2" id="KW-1185">Reference proteome</keyword>
<dbReference type="OrthoDB" id="4871899at2"/>
<dbReference type="Pfam" id="PF12728">
    <property type="entry name" value="HTH_17"/>
    <property type="match status" value="1"/>
</dbReference>
<organism evidence="1 2">
    <name type="scientific">Clavibacter sepedonicus</name>
    <name type="common">Clavibacter michiganensis subsp. sepedonicus</name>
    <dbReference type="NCBI Taxonomy" id="31964"/>
    <lineage>
        <taxon>Bacteria</taxon>
        <taxon>Bacillati</taxon>
        <taxon>Actinomycetota</taxon>
        <taxon>Actinomycetes</taxon>
        <taxon>Micrococcales</taxon>
        <taxon>Microbacteriaceae</taxon>
        <taxon>Clavibacter</taxon>
    </lineage>
</organism>
<protein>
    <submittedName>
        <fullName evidence="1">Uncharacterized protein</fullName>
    </submittedName>
</protein>
<dbReference type="InterPro" id="IPR009061">
    <property type="entry name" value="DNA-bd_dom_put_sf"/>
</dbReference>
<dbReference type="InterPro" id="IPR041657">
    <property type="entry name" value="HTH_17"/>
</dbReference>
<dbReference type="HOGENOM" id="CLU_1755610_0_0_11"/>
<keyword evidence="1" id="KW-0614">Plasmid</keyword>
<geneLocation type="plasmid" evidence="1 2">
    <name>pCSL1</name>
</geneLocation>
<name>B0RJ67_CLASE</name>
<dbReference type="eggNOG" id="COG2452">
    <property type="taxonomic scope" value="Bacteria"/>
</dbReference>
<dbReference type="SUPFAM" id="SSF46955">
    <property type="entry name" value="Putative DNA-binding domain"/>
    <property type="match status" value="1"/>
</dbReference>
<gene>
    <name evidence="1" type="ordered locus">pCSL0010</name>
</gene>
<evidence type="ECO:0000313" key="1">
    <source>
        <dbReference type="EMBL" id="CAQ03257.1"/>
    </source>
</evidence>
<accession>B0RJ67</accession>
<dbReference type="AlphaFoldDB" id="B0RJ67"/>
<dbReference type="EMBL" id="AM849036">
    <property type="protein sequence ID" value="CAQ03257.1"/>
    <property type="molecule type" value="Genomic_DNA"/>
</dbReference>
<dbReference type="KEGG" id="cms:pCSL0010"/>
<reference evidence="1 2" key="1">
    <citation type="journal article" date="2008" name="J. Bacteriol.">
        <title>Genome of the actinomycete plant pathogen Clavibacter michiganensis subsp. sepedonicus suggests recent niche adaptation.</title>
        <authorList>
            <person name="Bentley S.D."/>
            <person name="Corton C."/>
            <person name="Brown S.E."/>
            <person name="Barron A."/>
            <person name="Clark L."/>
            <person name="Doggett J."/>
            <person name="Harris B."/>
            <person name="Ormond D."/>
            <person name="Quail M.A."/>
            <person name="May G."/>
            <person name="Francis D."/>
            <person name="Knudson D."/>
            <person name="Parkhill J."/>
            <person name="Ishimaru C.A."/>
        </authorList>
    </citation>
    <scope>NUCLEOTIDE SEQUENCE [LARGE SCALE GENOMIC DNA]</scope>
    <source>
        <strain evidence="2">ATCC 33113 / DSM 20744 / JCM 9667 / LMG 2889 / ICMP 2535 / C-1</strain>
    </source>
</reference>
<proteinExistence type="predicted"/>
<sequence>MPVTLRSGDLQTLLRIRQTTLSLWFRHGVIPGYLVGHSWFAFRAEVRVWMESTANGPVAPRPRDPDPLDAYGDILSVDEVAQLLRMSRQAITGWIRADLMPGVRDGRRWTVEKGALRELLRECSNQVAGHSVELDG</sequence>
<dbReference type="Proteomes" id="UP000001318">
    <property type="component" value="Plasmid pCSL1"/>
</dbReference>